<dbReference type="KEGG" id="shal:SHALO_0895"/>
<dbReference type="GO" id="GO:0004673">
    <property type="term" value="F:protein histidine kinase activity"/>
    <property type="evidence" value="ECO:0007669"/>
    <property type="project" value="UniProtKB-EC"/>
</dbReference>
<dbReference type="AlphaFoldDB" id="A0A1D7TI73"/>
<keyword evidence="11" id="KW-1185">Reference proteome</keyword>
<dbReference type="Gene3D" id="3.30.565.10">
    <property type="entry name" value="Histidine kinase-like ATPase, C-terminal domain"/>
    <property type="match status" value="1"/>
</dbReference>
<dbReference type="InterPro" id="IPR011495">
    <property type="entry name" value="Sig_transdc_His_kin_sub2_dim/P"/>
</dbReference>
<evidence type="ECO:0000259" key="9">
    <source>
        <dbReference type="Pfam" id="PF07568"/>
    </source>
</evidence>
<keyword evidence="6 10" id="KW-0418">Kinase</keyword>
<feature type="transmembrane region" description="Helical" evidence="8">
    <location>
        <begin position="23"/>
        <end position="44"/>
    </location>
</feature>
<dbReference type="PANTHER" id="PTHR41523">
    <property type="entry name" value="TWO-COMPONENT SYSTEM SENSOR PROTEIN"/>
    <property type="match status" value="1"/>
</dbReference>
<gene>
    <name evidence="10" type="ORF">SHALO_0895</name>
</gene>
<keyword evidence="8" id="KW-0472">Membrane</keyword>
<feature type="transmembrane region" description="Helical" evidence="8">
    <location>
        <begin position="101"/>
        <end position="117"/>
    </location>
</feature>
<evidence type="ECO:0000256" key="1">
    <source>
        <dbReference type="ARBA" id="ARBA00000085"/>
    </source>
</evidence>
<feature type="transmembrane region" description="Helical" evidence="8">
    <location>
        <begin position="124"/>
        <end position="141"/>
    </location>
</feature>
<name>A0A1D7TI73_9BACT</name>
<keyword evidence="7" id="KW-0067">ATP-binding</keyword>
<dbReference type="Gene3D" id="3.30.450.20">
    <property type="entry name" value="PAS domain"/>
    <property type="match status" value="1"/>
</dbReference>
<evidence type="ECO:0000256" key="2">
    <source>
        <dbReference type="ARBA" id="ARBA00012438"/>
    </source>
</evidence>
<dbReference type="Pfam" id="PF07568">
    <property type="entry name" value="HisKA_2"/>
    <property type="match status" value="1"/>
</dbReference>
<reference evidence="11" key="1">
    <citation type="submission" date="2016-08" db="EMBL/GenBank/DDBJ databases">
        <title>Complete genome sequence of the organohalide-respiring Epsilonproteobacterium Sulfurospirillum halorespirans.</title>
        <authorList>
            <person name="Goris T."/>
            <person name="Zimmermann J."/>
            <person name="Schenz B."/>
            <person name="Lemos M."/>
            <person name="Hackermueller J."/>
            <person name="Diekert G."/>
        </authorList>
    </citation>
    <scope>NUCLEOTIDE SEQUENCE [LARGE SCALE GENOMIC DNA]</scope>
    <source>
        <strain>DSM 13726</strain>
        <strain evidence="11">PCE-M2</strain>
    </source>
</reference>
<accession>A0A1D7TI73</accession>
<dbReference type="PANTHER" id="PTHR41523:SF8">
    <property type="entry name" value="ETHYLENE RESPONSE SENSOR PROTEIN"/>
    <property type="match status" value="1"/>
</dbReference>
<sequence>MKTSHLPLNAEIQRATEGRRGKIIWIIHTVCFCIFCFHIGLDLSNHDYQIIPLTSMMLLLIIFSFFMFYRKRKYDYASYTMGFILCVETVSAIFIYRFDDYISGFLFPLILGIFSLFSWKKGLVFSFVMIAITGLLLLYYQDALQTSIFLHTPAAIINFISVFVIVIIFALYYEITRIDTYKRLINANYKKDLLYNELQHRVKNNLNIVSSMLAIQAEKEDQKVRDIIQVSKSRIDAMAMVHSMLYVSHDLEKVNAKEFIEKLYRNIQSTLSEHVNILFKADTLELSLNEVIPIGLIINELLVNSFKYAFKTEENPKIIIVLKRRGDTVLLTYFDNGSGYDSNMKRNFGLQLVDLNVKQLKGTLKVSYNHGLCYQIAYKRGEHV</sequence>
<feature type="transmembrane region" description="Helical" evidence="8">
    <location>
        <begin position="50"/>
        <end position="69"/>
    </location>
</feature>
<proteinExistence type="predicted"/>
<dbReference type="GO" id="GO:0005524">
    <property type="term" value="F:ATP binding"/>
    <property type="evidence" value="ECO:0007669"/>
    <property type="project" value="UniProtKB-KW"/>
</dbReference>
<evidence type="ECO:0000313" key="10">
    <source>
        <dbReference type="EMBL" id="AOO64676.1"/>
    </source>
</evidence>
<dbReference type="EC" id="2.7.13.3" evidence="2"/>
<organism evidence="10 11">
    <name type="scientific">Sulfurospirillum halorespirans DSM 13726</name>
    <dbReference type="NCBI Taxonomy" id="1193502"/>
    <lineage>
        <taxon>Bacteria</taxon>
        <taxon>Pseudomonadati</taxon>
        <taxon>Campylobacterota</taxon>
        <taxon>Epsilonproteobacteria</taxon>
        <taxon>Campylobacterales</taxon>
        <taxon>Sulfurospirillaceae</taxon>
        <taxon>Sulfurospirillum</taxon>
    </lineage>
</organism>
<keyword evidence="8" id="KW-1133">Transmembrane helix</keyword>
<keyword evidence="3" id="KW-0597">Phosphoprotein</keyword>
<feature type="transmembrane region" description="Helical" evidence="8">
    <location>
        <begin position="76"/>
        <end position="95"/>
    </location>
</feature>
<dbReference type="PATRIC" id="fig|1193502.14.peg.901"/>
<comment type="catalytic activity">
    <reaction evidence="1">
        <text>ATP + protein L-histidine = ADP + protein N-phospho-L-histidine.</text>
        <dbReference type="EC" id="2.7.13.3"/>
    </reaction>
</comment>
<protein>
    <recommendedName>
        <fullName evidence="2">histidine kinase</fullName>
        <ecNumber evidence="2">2.7.13.3</ecNumber>
    </recommendedName>
</protein>
<dbReference type="SUPFAM" id="SSF55874">
    <property type="entry name" value="ATPase domain of HSP90 chaperone/DNA topoisomerase II/histidine kinase"/>
    <property type="match status" value="1"/>
</dbReference>
<keyword evidence="5" id="KW-0547">Nucleotide-binding</keyword>
<evidence type="ECO:0000256" key="7">
    <source>
        <dbReference type="ARBA" id="ARBA00022840"/>
    </source>
</evidence>
<evidence type="ECO:0000313" key="11">
    <source>
        <dbReference type="Proteomes" id="UP000094609"/>
    </source>
</evidence>
<feature type="domain" description="Signal transduction histidine kinase subgroup 2 dimerisation and phosphoacceptor" evidence="9">
    <location>
        <begin position="197"/>
        <end position="270"/>
    </location>
</feature>
<dbReference type="Proteomes" id="UP000094609">
    <property type="component" value="Chromosome"/>
</dbReference>
<evidence type="ECO:0000256" key="3">
    <source>
        <dbReference type="ARBA" id="ARBA00022553"/>
    </source>
</evidence>
<evidence type="ECO:0000256" key="6">
    <source>
        <dbReference type="ARBA" id="ARBA00022777"/>
    </source>
</evidence>
<feature type="transmembrane region" description="Helical" evidence="8">
    <location>
        <begin position="153"/>
        <end position="173"/>
    </location>
</feature>
<dbReference type="STRING" id="1193502.SHALO_0895"/>
<evidence type="ECO:0000256" key="4">
    <source>
        <dbReference type="ARBA" id="ARBA00022679"/>
    </source>
</evidence>
<keyword evidence="8" id="KW-0812">Transmembrane</keyword>
<dbReference type="EMBL" id="CP017111">
    <property type="protein sequence ID" value="AOO64676.1"/>
    <property type="molecule type" value="Genomic_DNA"/>
</dbReference>
<keyword evidence="4" id="KW-0808">Transferase</keyword>
<dbReference type="InterPro" id="IPR036890">
    <property type="entry name" value="HATPase_C_sf"/>
</dbReference>
<evidence type="ECO:0000256" key="5">
    <source>
        <dbReference type="ARBA" id="ARBA00022741"/>
    </source>
</evidence>
<evidence type="ECO:0000256" key="8">
    <source>
        <dbReference type="SAM" id="Phobius"/>
    </source>
</evidence>